<sequence length="118" mass="13187">MLEQCCARAADRCNDGAVRRVSGSAQRTNGKVQPAQQNDGAVQRGQWDMEINQCIELSRNYVVVARLGDARPPPPSIELCDMYTELSLVLSEVQSFALPQPRAKSKKYCLQFKQVSDR</sequence>
<name>A0AAV7N337_PLEWA</name>
<dbReference type="Proteomes" id="UP001066276">
    <property type="component" value="Chromosome 9"/>
</dbReference>
<organism evidence="1 2">
    <name type="scientific">Pleurodeles waltl</name>
    <name type="common">Iberian ribbed newt</name>
    <dbReference type="NCBI Taxonomy" id="8319"/>
    <lineage>
        <taxon>Eukaryota</taxon>
        <taxon>Metazoa</taxon>
        <taxon>Chordata</taxon>
        <taxon>Craniata</taxon>
        <taxon>Vertebrata</taxon>
        <taxon>Euteleostomi</taxon>
        <taxon>Amphibia</taxon>
        <taxon>Batrachia</taxon>
        <taxon>Caudata</taxon>
        <taxon>Salamandroidea</taxon>
        <taxon>Salamandridae</taxon>
        <taxon>Pleurodelinae</taxon>
        <taxon>Pleurodeles</taxon>
    </lineage>
</organism>
<evidence type="ECO:0000313" key="1">
    <source>
        <dbReference type="EMBL" id="KAJ1110466.1"/>
    </source>
</evidence>
<gene>
    <name evidence="1" type="ORF">NDU88_007817</name>
</gene>
<proteinExistence type="predicted"/>
<accession>A0AAV7N337</accession>
<keyword evidence="2" id="KW-1185">Reference proteome</keyword>
<comment type="caution">
    <text evidence="1">The sequence shown here is derived from an EMBL/GenBank/DDBJ whole genome shotgun (WGS) entry which is preliminary data.</text>
</comment>
<reference evidence="1" key="1">
    <citation type="journal article" date="2022" name="bioRxiv">
        <title>Sequencing and chromosome-scale assembly of the giantPleurodeles waltlgenome.</title>
        <authorList>
            <person name="Brown T."/>
            <person name="Elewa A."/>
            <person name="Iarovenko S."/>
            <person name="Subramanian E."/>
            <person name="Araus A.J."/>
            <person name="Petzold A."/>
            <person name="Susuki M."/>
            <person name="Suzuki K.-i.T."/>
            <person name="Hayashi T."/>
            <person name="Toyoda A."/>
            <person name="Oliveira C."/>
            <person name="Osipova E."/>
            <person name="Leigh N.D."/>
            <person name="Simon A."/>
            <person name="Yun M.H."/>
        </authorList>
    </citation>
    <scope>NUCLEOTIDE SEQUENCE</scope>
    <source>
        <strain evidence="1">20211129_DDA</strain>
        <tissue evidence="1">Liver</tissue>
    </source>
</reference>
<dbReference type="AlphaFoldDB" id="A0AAV7N337"/>
<evidence type="ECO:0000313" key="2">
    <source>
        <dbReference type="Proteomes" id="UP001066276"/>
    </source>
</evidence>
<dbReference type="EMBL" id="JANPWB010000013">
    <property type="protein sequence ID" value="KAJ1110466.1"/>
    <property type="molecule type" value="Genomic_DNA"/>
</dbReference>
<protein>
    <submittedName>
        <fullName evidence="1">Uncharacterized protein</fullName>
    </submittedName>
</protein>